<evidence type="ECO:0000256" key="2">
    <source>
        <dbReference type="ARBA" id="ARBA00008163"/>
    </source>
</evidence>
<evidence type="ECO:0000256" key="5">
    <source>
        <dbReference type="ARBA" id="ARBA00022729"/>
    </source>
</evidence>
<keyword evidence="7" id="KW-0998">Cell outer membrane</keyword>
<name>A0ABS1WPB2_9FLAO</name>
<dbReference type="InterPro" id="IPR005017">
    <property type="entry name" value="OMPP1/FadL/TodX"/>
</dbReference>
<evidence type="ECO:0000313" key="9">
    <source>
        <dbReference type="EMBL" id="MBL7560970.1"/>
    </source>
</evidence>
<dbReference type="PANTHER" id="PTHR35093">
    <property type="entry name" value="OUTER MEMBRANE PROTEIN NMB0088-RELATED"/>
    <property type="match status" value="1"/>
</dbReference>
<reference evidence="9 10" key="1">
    <citation type="submission" date="2020-12" db="EMBL/GenBank/DDBJ databases">
        <title>Olleya sediminilitoris sp. nov., isolated from a tidal flat.</title>
        <authorList>
            <person name="Park S."/>
            <person name="Yoon J.-H."/>
        </authorList>
    </citation>
    <scope>NUCLEOTIDE SEQUENCE [LARGE SCALE GENOMIC DNA]</scope>
    <source>
        <strain evidence="9 10">YSTF-M6</strain>
    </source>
</reference>
<comment type="subcellular location">
    <subcellularLocation>
        <location evidence="1">Cell outer membrane</location>
        <topology evidence="1">Multi-pass membrane protein</topology>
    </subcellularLocation>
</comment>
<keyword evidence="10" id="KW-1185">Reference proteome</keyword>
<evidence type="ECO:0000313" key="10">
    <source>
        <dbReference type="Proteomes" id="UP000605013"/>
    </source>
</evidence>
<feature type="signal peptide" evidence="8">
    <location>
        <begin position="1"/>
        <end position="19"/>
    </location>
</feature>
<evidence type="ECO:0000256" key="1">
    <source>
        <dbReference type="ARBA" id="ARBA00004571"/>
    </source>
</evidence>
<sequence>MKKIILLVIGTLSITLSQAQNINDALRYSPGEINGTARFQAMSGAFGALGGDLSAININPAGSAVFKSSYASVSLSNTNIDNNTTFYNGQRDSSESNLDINQGGGVFVFKNQNQSSPWKKFSLSIVYDNTKNYDDQWIANGTGNSSISNYFLANAQGLRLDEISAFDGESTSQAYSGIGSAYGYQNQQAFLGYDSYILEPTTYDDNNTTYASNIAGDSFRQKHNYSATGYNGKIGFNAGAQYGKNTYIGLNLNSHFLNYERFTRFYETNNDSESLVREVLFENALTSNGSGFSFQLGGIFKLTESLRAGITYDSPTWMTINEETTQYIETLVIDDTNGDFYQVVDPNVINIFESYRVQTPSKLTGSLAYVFGTKGLISIDYSRRDHSKTKLKPTSDPIFNAENAYIENTLTAASTYKIGAEYKVNRFSFRGGYRLEESPYKDETTIGDLTGYSLGLGYNFGNTNLDLAYSNAKQDRNEQLFTGLSNPANIEADNTLVTLTLGFKL</sequence>
<accession>A0ABS1WPB2</accession>
<dbReference type="PANTHER" id="PTHR35093:SF8">
    <property type="entry name" value="OUTER MEMBRANE PROTEIN NMB0088-RELATED"/>
    <property type="match status" value="1"/>
</dbReference>
<dbReference type="Pfam" id="PF03349">
    <property type="entry name" value="Toluene_X"/>
    <property type="match status" value="1"/>
</dbReference>
<comment type="caution">
    <text evidence="9">The sequence shown here is derived from an EMBL/GenBank/DDBJ whole genome shotgun (WGS) entry which is preliminary data.</text>
</comment>
<keyword evidence="3" id="KW-1134">Transmembrane beta strand</keyword>
<evidence type="ECO:0000256" key="4">
    <source>
        <dbReference type="ARBA" id="ARBA00022692"/>
    </source>
</evidence>
<feature type="chain" id="PRO_5047486365" evidence="8">
    <location>
        <begin position="20"/>
        <end position="505"/>
    </location>
</feature>
<organism evidence="9 10">
    <name type="scientific">Olleya sediminilitoris</name>
    <dbReference type="NCBI Taxonomy" id="2795739"/>
    <lineage>
        <taxon>Bacteria</taxon>
        <taxon>Pseudomonadati</taxon>
        <taxon>Bacteroidota</taxon>
        <taxon>Flavobacteriia</taxon>
        <taxon>Flavobacteriales</taxon>
        <taxon>Flavobacteriaceae</taxon>
    </lineage>
</organism>
<gene>
    <name evidence="9" type="ORF">JAO71_14280</name>
</gene>
<evidence type="ECO:0000256" key="3">
    <source>
        <dbReference type="ARBA" id="ARBA00022452"/>
    </source>
</evidence>
<evidence type="ECO:0000256" key="6">
    <source>
        <dbReference type="ARBA" id="ARBA00023136"/>
    </source>
</evidence>
<evidence type="ECO:0000256" key="8">
    <source>
        <dbReference type="SAM" id="SignalP"/>
    </source>
</evidence>
<dbReference type="Proteomes" id="UP000605013">
    <property type="component" value="Unassembled WGS sequence"/>
</dbReference>
<comment type="similarity">
    <text evidence="2">Belongs to the OmpP1/FadL family.</text>
</comment>
<keyword evidence="5 8" id="KW-0732">Signal</keyword>
<proteinExistence type="inferred from homology"/>
<evidence type="ECO:0000256" key="7">
    <source>
        <dbReference type="ARBA" id="ARBA00023237"/>
    </source>
</evidence>
<dbReference type="SUPFAM" id="SSF56935">
    <property type="entry name" value="Porins"/>
    <property type="match status" value="1"/>
</dbReference>
<protein>
    <submittedName>
        <fullName evidence="9">Outer membrane protein transport protein</fullName>
    </submittedName>
</protein>
<keyword evidence="6" id="KW-0472">Membrane</keyword>
<keyword evidence="4" id="KW-0812">Transmembrane</keyword>
<dbReference type="Gene3D" id="2.40.160.60">
    <property type="entry name" value="Outer membrane protein transport protein (OMPP1/FadL/TodX)"/>
    <property type="match status" value="1"/>
</dbReference>
<dbReference type="EMBL" id="JAEMEF010000015">
    <property type="protein sequence ID" value="MBL7560970.1"/>
    <property type="molecule type" value="Genomic_DNA"/>
</dbReference>
<dbReference type="RefSeq" id="WP_203001484.1">
    <property type="nucleotide sequence ID" value="NZ_JAEMEF010000015.1"/>
</dbReference>